<comment type="caution">
    <text evidence="4">The sequence shown here is derived from an EMBL/GenBank/DDBJ whole genome shotgun (WGS) entry which is preliminary data.</text>
</comment>
<dbReference type="Pfam" id="PF13399">
    <property type="entry name" value="LytR_C"/>
    <property type="match status" value="1"/>
</dbReference>
<keyword evidence="2" id="KW-0812">Transmembrane</keyword>
<evidence type="ECO:0000256" key="2">
    <source>
        <dbReference type="SAM" id="Phobius"/>
    </source>
</evidence>
<evidence type="ECO:0000256" key="1">
    <source>
        <dbReference type="SAM" id="MobiDB-lite"/>
    </source>
</evidence>
<keyword evidence="2" id="KW-1133">Transmembrane helix</keyword>
<accession>A0ABU2NBR5</accession>
<reference evidence="5" key="1">
    <citation type="submission" date="2023-07" db="EMBL/GenBank/DDBJ databases">
        <title>30 novel species of actinomycetes from the DSMZ collection.</title>
        <authorList>
            <person name="Nouioui I."/>
        </authorList>
    </citation>
    <scope>NUCLEOTIDE SEQUENCE [LARGE SCALE GENOMIC DNA]</scope>
    <source>
        <strain evidence="5">DSM 45834</strain>
    </source>
</reference>
<dbReference type="RefSeq" id="WP_311556120.1">
    <property type="nucleotide sequence ID" value="NZ_JAVREJ010000006.1"/>
</dbReference>
<protein>
    <submittedName>
        <fullName evidence="4">Envelope integrity protein Cei</fullName>
    </submittedName>
</protein>
<keyword evidence="5" id="KW-1185">Reference proteome</keyword>
<sequence>MILGRTPPPDGGARVPPYRRRRRTPWVVVVSVLAVLAVTTWTVVLIGAGGSSGVTSCPAPTGSGPSGQVVDPGALDAVAPVPPSAARVRVFNAGGQRGQANLVAAQLGDLGFPEAAPPDNDPLYPDGNMECVGQLRFGPTGEGAARTLSLVLPCTELVRDDRTDDVVDIAVGTGFRDVNPPRAVRNALDQIGTGGGTDGSANADPADPGASTAATPAVDPTVLETARDAGC</sequence>
<organism evidence="4 5">
    <name type="scientific">Pseudonocardia charpentierae</name>
    <dbReference type="NCBI Taxonomy" id="3075545"/>
    <lineage>
        <taxon>Bacteria</taxon>
        <taxon>Bacillati</taxon>
        <taxon>Actinomycetota</taxon>
        <taxon>Actinomycetes</taxon>
        <taxon>Pseudonocardiales</taxon>
        <taxon>Pseudonocardiaceae</taxon>
        <taxon>Pseudonocardia</taxon>
    </lineage>
</organism>
<evidence type="ECO:0000259" key="3">
    <source>
        <dbReference type="Pfam" id="PF13399"/>
    </source>
</evidence>
<feature type="region of interest" description="Disordered" evidence="1">
    <location>
        <begin position="187"/>
        <end position="231"/>
    </location>
</feature>
<dbReference type="Proteomes" id="UP001183202">
    <property type="component" value="Unassembled WGS sequence"/>
</dbReference>
<dbReference type="NCBIfam" id="NF035953">
    <property type="entry name" value="integrity_Cei"/>
    <property type="match status" value="1"/>
</dbReference>
<dbReference type="EMBL" id="JAVREJ010000006">
    <property type="protein sequence ID" value="MDT0350094.1"/>
    <property type="molecule type" value="Genomic_DNA"/>
</dbReference>
<proteinExistence type="predicted"/>
<dbReference type="InterPro" id="IPR027381">
    <property type="entry name" value="LytR/CpsA/Psr_C"/>
</dbReference>
<gene>
    <name evidence="4" type="primary">cei</name>
    <name evidence="4" type="ORF">RM445_11220</name>
</gene>
<evidence type="ECO:0000313" key="5">
    <source>
        <dbReference type="Proteomes" id="UP001183202"/>
    </source>
</evidence>
<feature type="domain" description="LytR/CpsA/Psr regulator C-terminal" evidence="3">
    <location>
        <begin position="86"/>
        <end position="175"/>
    </location>
</feature>
<keyword evidence="2" id="KW-0472">Membrane</keyword>
<name>A0ABU2NBR5_9PSEU</name>
<feature type="transmembrane region" description="Helical" evidence="2">
    <location>
        <begin position="26"/>
        <end position="48"/>
    </location>
</feature>
<evidence type="ECO:0000313" key="4">
    <source>
        <dbReference type="EMBL" id="MDT0350094.1"/>
    </source>
</evidence>